<dbReference type="EMBL" id="MCGO01000024">
    <property type="protein sequence ID" value="ORY43793.1"/>
    <property type="molecule type" value="Genomic_DNA"/>
</dbReference>
<dbReference type="AlphaFoldDB" id="A0A1Y2C9T0"/>
<dbReference type="Pfam" id="PF00097">
    <property type="entry name" value="zf-C3HC4"/>
    <property type="match status" value="1"/>
</dbReference>
<keyword evidence="8" id="KW-1185">Reference proteome</keyword>
<dbReference type="Gene3D" id="3.30.40.10">
    <property type="entry name" value="Zinc/RING finger domain, C3HC4 (zinc finger)"/>
    <property type="match status" value="1"/>
</dbReference>
<dbReference type="PROSITE" id="PS01360">
    <property type="entry name" value="ZF_MYND_1"/>
    <property type="match status" value="1"/>
</dbReference>
<dbReference type="Gene3D" id="1.25.40.10">
    <property type="entry name" value="Tetratricopeptide repeat domain"/>
    <property type="match status" value="1"/>
</dbReference>
<gene>
    <name evidence="7" type="ORF">BCR33DRAFT_850975</name>
</gene>
<dbReference type="PROSITE" id="PS50865">
    <property type="entry name" value="ZF_MYND_2"/>
    <property type="match status" value="1"/>
</dbReference>
<dbReference type="InterPro" id="IPR017907">
    <property type="entry name" value="Znf_RING_CS"/>
</dbReference>
<evidence type="ECO:0000256" key="3">
    <source>
        <dbReference type="ARBA" id="ARBA00022833"/>
    </source>
</evidence>
<sequence length="356" mass="40015">MTDLQCDFCNRPSSSLSRCTGCKSAFYCSANCQKKAWKEHKPICLAVKESLISLSHEADLRNTLLTQAKQESAQECAICLDPVSSPVILPCNHMFCSGCLASLPIKTIGDEDPNIKAAQIPCPLCRNEMGKNLYQLIYEKAVVLVQRANRLESSVGLPIPPEDPRYNQLRERTEFYCRLAREELAKIEALSTTRVSNSLKVDILLLELKHQEAIDLAKQICSENGIDRVSVAVRKKAAKACIALGKFDEAFELLRIAFQYIDPNANAEIRDLLSLVCKVEYHRGNFATAVEYGSSAIEMNRHFEGCYDYVILSQLKLGDKAQVEKLVKQSRTYETPWDPENKKRVDAFTKDILAQI</sequence>
<dbReference type="Pfam" id="PF01753">
    <property type="entry name" value="zf-MYND"/>
    <property type="match status" value="1"/>
</dbReference>
<name>A0A1Y2C9T0_9FUNG</name>
<evidence type="ECO:0000313" key="8">
    <source>
        <dbReference type="Proteomes" id="UP000193642"/>
    </source>
</evidence>
<dbReference type="PROSITE" id="PS50089">
    <property type="entry name" value="ZF_RING_2"/>
    <property type="match status" value="1"/>
</dbReference>
<accession>A0A1Y2C9T0</accession>
<dbReference type="SUPFAM" id="SSF48452">
    <property type="entry name" value="TPR-like"/>
    <property type="match status" value="1"/>
</dbReference>
<evidence type="ECO:0000256" key="4">
    <source>
        <dbReference type="PROSITE-ProRule" id="PRU00134"/>
    </source>
</evidence>
<dbReference type="InterPro" id="IPR002893">
    <property type="entry name" value="Znf_MYND"/>
</dbReference>
<evidence type="ECO:0000313" key="7">
    <source>
        <dbReference type="EMBL" id="ORY43793.1"/>
    </source>
</evidence>
<keyword evidence="1" id="KW-0479">Metal-binding</keyword>
<feature type="domain" description="MYND-type" evidence="6">
    <location>
        <begin position="6"/>
        <end position="44"/>
    </location>
</feature>
<dbReference type="OrthoDB" id="5231159at2759"/>
<evidence type="ECO:0008006" key="9">
    <source>
        <dbReference type="Google" id="ProtNLM"/>
    </source>
</evidence>
<reference evidence="7 8" key="1">
    <citation type="submission" date="2016-07" db="EMBL/GenBank/DDBJ databases">
        <title>Pervasive Adenine N6-methylation of Active Genes in Fungi.</title>
        <authorList>
            <consortium name="DOE Joint Genome Institute"/>
            <person name="Mondo S.J."/>
            <person name="Dannebaum R.O."/>
            <person name="Kuo R.C."/>
            <person name="Labutti K."/>
            <person name="Haridas S."/>
            <person name="Kuo A."/>
            <person name="Salamov A."/>
            <person name="Ahrendt S.R."/>
            <person name="Lipzen A."/>
            <person name="Sullivan W."/>
            <person name="Andreopoulos W.B."/>
            <person name="Clum A."/>
            <person name="Lindquist E."/>
            <person name="Daum C."/>
            <person name="Ramamoorthy G.K."/>
            <person name="Gryganskyi A."/>
            <person name="Culley D."/>
            <person name="Magnuson J.K."/>
            <person name="James T.Y."/>
            <person name="O'Malley M.A."/>
            <person name="Stajich J.E."/>
            <person name="Spatafora J.W."/>
            <person name="Visel A."/>
            <person name="Grigoriev I.V."/>
        </authorList>
    </citation>
    <scope>NUCLEOTIDE SEQUENCE [LARGE SCALE GENOMIC DNA]</scope>
    <source>
        <strain evidence="7 8">JEL800</strain>
    </source>
</reference>
<dbReference type="InterPro" id="IPR018957">
    <property type="entry name" value="Znf_C3HC4_RING-type"/>
</dbReference>
<dbReference type="GO" id="GO:0008270">
    <property type="term" value="F:zinc ion binding"/>
    <property type="evidence" value="ECO:0007669"/>
    <property type="project" value="UniProtKB-KW"/>
</dbReference>
<evidence type="ECO:0000256" key="2">
    <source>
        <dbReference type="ARBA" id="ARBA00022771"/>
    </source>
</evidence>
<dbReference type="InterPro" id="IPR001841">
    <property type="entry name" value="Znf_RING"/>
</dbReference>
<comment type="caution">
    <text evidence="7">The sequence shown here is derived from an EMBL/GenBank/DDBJ whole genome shotgun (WGS) entry which is preliminary data.</text>
</comment>
<proteinExistence type="predicted"/>
<dbReference type="GO" id="GO:0005737">
    <property type="term" value="C:cytoplasm"/>
    <property type="evidence" value="ECO:0007669"/>
    <property type="project" value="UniProtKB-ARBA"/>
</dbReference>
<keyword evidence="3" id="KW-0862">Zinc</keyword>
<dbReference type="SUPFAM" id="SSF144232">
    <property type="entry name" value="HIT/MYND zinc finger-like"/>
    <property type="match status" value="1"/>
</dbReference>
<evidence type="ECO:0000256" key="1">
    <source>
        <dbReference type="ARBA" id="ARBA00022723"/>
    </source>
</evidence>
<feature type="domain" description="RING-type" evidence="5">
    <location>
        <begin position="76"/>
        <end position="126"/>
    </location>
</feature>
<dbReference type="SMART" id="SM00184">
    <property type="entry name" value="RING"/>
    <property type="match status" value="1"/>
</dbReference>
<dbReference type="SUPFAM" id="SSF57850">
    <property type="entry name" value="RING/U-box"/>
    <property type="match status" value="1"/>
</dbReference>
<dbReference type="PROSITE" id="PS00518">
    <property type="entry name" value="ZF_RING_1"/>
    <property type="match status" value="1"/>
</dbReference>
<dbReference type="InterPro" id="IPR013083">
    <property type="entry name" value="Znf_RING/FYVE/PHD"/>
</dbReference>
<dbReference type="Gene3D" id="6.10.140.2220">
    <property type="match status" value="1"/>
</dbReference>
<dbReference type="Proteomes" id="UP000193642">
    <property type="component" value="Unassembled WGS sequence"/>
</dbReference>
<organism evidence="7 8">
    <name type="scientific">Rhizoclosmatium globosum</name>
    <dbReference type="NCBI Taxonomy" id="329046"/>
    <lineage>
        <taxon>Eukaryota</taxon>
        <taxon>Fungi</taxon>
        <taxon>Fungi incertae sedis</taxon>
        <taxon>Chytridiomycota</taxon>
        <taxon>Chytridiomycota incertae sedis</taxon>
        <taxon>Chytridiomycetes</taxon>
        <taxon>Chytridiales</taxon>
        <taxon>Chytriomycetaceae</taxon>
        <taxon>Rhizoclosmatium</taxon>
    </lineage>
</organism>
<dbReference type="InterPro" id="IPR011990">
    <property type="entry name" value="TPR-like_helical_dom_sf"/>
</dbReference>
<evidence type="ECO:0000259" key="6">
    <source>
        <dbReference type="PROSITE" id="PS50865"/>
    </source>
</evidence>
<keyword evidence="2 4" id="KW-0863">Zinc-finger</keyword>
<evidence type="ECO:0000259" key="5">
    <source>
        <dbReference type="PROSITE" id="PS50089"/>
    </source>
</evidence>
<protein>
    <recommendedName>
        <fullName evidence="9">TPR-like protein</fullName>
    </recommendedName>
</protein>